<keyword evidence="1" id="KW-0479">Metal-binding</keyword>
<evidence type="ECO:0000256" key="1">
    <source>
        <dbReference type="RuleBase" id="RU003682"/>
    </source>
</evidence>
<dbReference type="InterPro" id="IPR005123">
    <property type="entry name" value="Oxoglu/Fe-dep_dioxygenase_dom"/>
</dbReference>
<dbReference type="Proteomes" id="UP000271241">
    <property type="component" value="Unassembled WGS sequence"/>
</dbReference>
<dbReference type="PANTHER" id="PTHR47990">
    <property type="entry name" value="2-OXOGLUTARATE (2OG) AND FE(II)-DEPENDENT OXYGENASE SUPERFAMILY PROTEIN-RELATED"/>
    <property type="match status" value="1"/>
</dbReference>
<name>A0A4P9XYH8_9FUNG</name>
<protein>
    <recommendedName>
        <fullName evidence="2">Fe2OG dioxygenase domain-containing protein</fullName>
    </recommendedName>
</protein>
<accession>A0A4P9XYH8</accession>
<dbReference type="EMBL" id="KZ992425">
    <property type="protein sequence ID" value="RKP11162.1"/>
    <property type="molecule type" value="Genomic_DNA"/>
</dbReference>
<keyword evidence="4" id="KW-1185">Reference proteome</keyword>
<evidence type="ECO:0000313" key="4">
    <source>
        <dbReference type="Proteomes" id="UP000271241"/>
    </source>
</evidence>
<dbReference type="GO" id="GO:0016491">
    <property type="term" value="F:oxidoreductase activity"/>
    <property type="evidence" value="ECO:0007669"/>
    <property type="project" value="UniProtKB-KW"/>
</dbReference>
<dbReference type="PRINTS" id="PR00682">
    <property type="entry name" value="IPNSYNTHASE"/>
</dbReference>
<dbReference type="InterPro" id="IPR044861">
    <property type="entry name" value="IPNS-like_FE2OG_OXY"/>
</dbReference>
<keyword evidence="1" id="KW-0560">Oxidoreductase</keyword>
<dbReference type="InterPro" id="IPR050231">
    <property type="entry name" value="Iron_ascorbate_oxido_reductase"/>
</dbReference>
<dbReference type="Pfam" id="PF14226">
    <property type="entry name" value="DIOX_N"/>
    <property type="match status" value="1"/>
</dbReference>
<dbReference type="GO" id="GO:0046872">
    <property type="term" value="F:metal ion binding"/>
    <property type="evidence" value="ECO:0007669"/>
    <property type="project" value="UniProtKB-KW"/>
</dbReference>
<keyword evidence="1" id="KW-0408">Iron</keyword>
<evidence type="ECO:0000313" key="3">
    <source>
        <dbReference type="EMBL" id="RKP11162.1"/>
    </source>
</evidence>
<proteinExistence type="inferred from homology"/>
<gene>
    <name evidence="3" type="ORF">THASP1DRAFT_27079</name>
</gene>
<comment type="similarity">
    <text evidence="1">Belongs to the iron/ascorbate-dependent oxidoreductase family.</text>
</comment>
<dbReference type="STRING" id="78915.A0A4P9XYH8"/>
<feature type="domain" description="Fe2OG dioxygenase" evidence="2">
    <location>
        <begin position="184"/>
        <end position="288"/>
    </location>
</feature>
<dbReference type="Gene3D" id="2.60.120.330">
    <property type="entry name" value="B-lactam Antibiotic, Isopenicillin N Synthase, Chain"/>
    <property type="match status" value="1"/>
</dbReference>
<dbReference type="PROSITE" id="PS51471">
    <property type="entry name" value="FE2OG_OXY"/>
    <property type="match status" value="1"/>
</dbReference>
<dbReference type="InterPro" id="IPR026992">
    <property type="entry name" value="DIOX_N"/>
</dbReference>
<evidence type="ECO:0000259" key="2">
    <source>
        <dbReference type="PROSITE" id="PS51471"/>
    </source>
</evidence>
<sequence length="328" mass="36412">MTNYAWPVVDFGAYLDPNSSPEQRKAVAHAVDKACRHLGIFYLVNHGIPQELFDRVRECGRRFFQLSREEKQKHKVASDTRGYVYFEDVEDGVHKDHNEGIGFYPPVNSYSNGLAPNADPISPDARLPTVPDALGEQDSWPSDEFRATSEEYQTHLLRLHNWLLDAIVTGLGISTEAQNWMHKPALSLHFNGYQALNKADIEKGGISLVEHADAGFITFLNQDPGPASLQVKDNDGNWHIVEPIPDALVVNVGTILSLWTGGQYVATMHRVVHCSSKPRVSLAAFIEPPFDAIVQTLAKFTTTGKHQTEHPPKPYGAHVLGQIAGYAK</sequence>
<dbReference type="OrthoDB" id="288590at2759"/>
<dbReference type="InterPro" id="IPR027443">
    <property type="entry name" value="IPNS-like_sf"/>
</dbReference>
<organism evidence="3 4">
    <name type="scientific">Thamnocephalis sphaerospora</name>
    <dbReference type="NCBI Taxonomy" id="78915"/>
    <lineage>
        <taxon>Eukaryota</taxon>
        <taxon>Fungi</taxon>
        <taxon>Fungi incertae sedis</taxon>
        <taxon>Zoopagomycota</taxon>
        <taxon>Zoopagomycotina</taxon>
        <taxon>Zoopagomycetes</taxon>
        <taxon>Zoopagales</taxon>
        <taxon>Sigmoideomycetaceae</taxon>
        <taxon>Thamnocephalis</taxon>
    </lineage>
</organism>
<dbReference type="AlphaFoldDB" id="A0A4P9XYH8"/>
<reference evidence="4" key="1">
    <citation type="journal article" date="2018" name="Nat. Microbiol.">
        <title>Leveraging single-cell genomics to expand the fungal tree of life.</title>
        <authorList>
            <person name="Ahrendt S.R."/>
            <person name="Quandt C.A."/>
            <person name="Ciobanu D."/>
            <person name="Clum A."/>
            <person name="Salamov A."/>
            <person name="Andreopoulos B."/>
            <person name="Cheng J.F."/>
            <person name="Woyke T."/>
            <person name="Pelin A."/>
            <person name="Henrissat B."/>
            <person name="Reynolds N.K."/>
            <person name="Benny G.L."/>
            <person name="Smith M.E."/>
            <person name="James T.Y."/>
            <person name="Grigoriev I.V."/>
        </authorList>
    </citation>
    <scope>NUCLEOTIDE SEQUENCE [LARGE SCALE GENOMIC DNA]</scope>
    <source>
        <strain evidence="4">RSA 1356</strain>
    </source>
</reference>
<dbReference type="Pfam" id="PF03171">
    <property type="entry name" value="2OG-FeII_Oxy"/>
    <property type="match status" value="1"/>
</dbReference>
<dbReference type="SUPFAM" id="SSF51197">
    <property type="entry name" value="Clavaminate synthase-like"/>
    <property type="match status" value="1"/>
</dbReference>